<keyword evidence="2" id="KW-0624">Polysaccharide degradation</keyword>
<dbReference type="InterPro" id="IPR008979">
    <property type="entry name" value="Galactose-bd-like_sf"/>
</dbReference>
<dbReference type="SMART" id="SM00710">
    <property type="entry name" value="PbH1"/>
    <property type="match status" value="9"/>
</dbReference>
<protein>
    <submittedName>
        <fullName evidence="5">Secreted glycosyl hydrolase</fullName>
    </submittedName>
</protein>
<dbReference type="InterPro" id="IPR003961">
    <property type="entry name" value="FN3_dom"/>
</dbReference>
<dbReference type="InterPro" id="IPR011050">
    <property type="entry name" value="Pectin_lyase_fold/virulence"/>
</dbReference>
<dbReference type="Gene3D" id="2.60.40.10">
    <property type="entry name" value="Immunoglobulins"/>
    <property type="match status" value="3"/>
</dbReference>
<evidence type="ECO:0000256" key="2">
    <source>
        <dbReference type="ARBA" id="ARBA00023326"/>
    </source>
</evidence>
<dbReference type="CDD" id="cd00063">
    <property type="entry name" value="FN3"/>
    <property type="match status" value="1"/>
</dbReference>
<dbReference type="EMBL" id="CP030930">
    <property type="protein sequence ID" value="AXI70135.1"/>
    <property type="molecule type" value="Genomic_DNA"/>
</dbReference>
<feature type="domain" description="F5/8 type C" evidence="4">
    <location>
        <begin position="22"/>
        <end position="170"/>
    </location>
</feature>
<dbReference type="InterPro" id="IPR006626">
    <property type="entry name" value="PbH1"/>
</dbReference>
<dbReference type="Pfam" id="PF22816">
    <property type="entry name" value="CatAgl_D2"/>
    <property type="match status" value="1"/>
</dbReference>
<reference evidence="5 6" key="1">
    <citation type="submission" date="2018-07" db="EMBL/GenBank/DDBJ databases">
        <title>Complete genome sequence of soil actinomycete Streptomyces cavourensis tj430.</title>
        <authorList>
            <person name="Wang P."/>
            <person name="Huang Y."/>
        </authorList>
    </citation>
    <scope>NUCLEOTIDE SEQUENCE [LARGE SCALE GENOMIC DNA]</scope>
    <source>
        <strain evidence="5 6">TJ430</strain>
    </source>
</reference>
<dbReference type="AlphaFoldDB" id="A0AAD0Q0U1"/>
<dbReference type="SUPFAM" id="SSF49785">
    <property type="entry name" value="Galactose-binding domain-like"/>
    <property type="match status" value="3"/>
</dbReference>
<dbReference type="Pfam" id="PF00754">
    <property type="entry name" value="F5_F8_type_C"/>
    <property type="match status" value="2"/>
</dbReference>
<evidence type="ECO:0000313" key="6">
    <source>
        <dbReference type="Proteomes" id="UP000253779"/>
    </source>
</evidence>
<dbReference type="GO" id="GO:0016798">
    <property type="term" value="F:hydrolase activity, acting on glycosyl bonds"/>
    <property type="evidence" value="ECO:0007669"/>
    <property type="project" value="UniProtKB-KW"/>
</dbReference>
<keyword evidence="2" id="KW-0119">Carbohydrate metabolism</keyword>
<dbReference type="InterPro" id="IPR013783">
    <property type="entry name" value="Ig-like_fold"/>
</dbReference>
<dbReference type="SUPFAM" id="SSF51126">
    <property type="entry name" value="Pectin lyase-like"/>
    <property type="match status" value="1"/>
</dbReference>
<dbReference type="PROSITE" id="PS50022">
    <property type="entry name" value="FA58C_3"/>
    <property type="match status" value="2"/>
</dbReference>
<dbReference type="Pfam" id="PF22633">
    <property type="entry name" value="F5_F8_type_C_2"/>
    <property type="match status" value="1"/>
</dbReference>
<dbReference type="SUPFAM" id="SSF49265">
    <property type="entry name" value="Fibronectin type III"/>
    <property type="match status" value="1"/>
</dbReference>
<dbReference type="InterPro" id="IPR055149">
    <property type="entry name" value="Agl_cat_D2"/>
</dbReference>
<gene>
    <name evidence="5" type="ORF">DTW94_01750</name>
</gene>
<accession>A0AAD0Q0U1</accession>
<feature type="chain" id="PRO_5042044858" evidence="3">
    <location>
        <begin position="29"/>
        <end position="1258"/>
    </location>
</feature>
<keyword evidence="1" id="KW-0326">Glycosidase</keyword>
<evidence type="ECO:0000259" key="4">
    <source>
        <dbReference type="PROSITE" id="PS50022"/>
    </source>
</evidence>
<keyword evidence="5" id="KW-0378">Hydrolase</keyword>
<dbReference type="InterPro" id="IPR033801">
    <property type="entry name" value="CBM6-CBM35-CBM36-like_1"/>
</dbReference>
<dbReference type="InterPro" id="IPR012334">
    <property type="entry name" value="Pectin_lyas_fold"/>
</dbReference>
<dbReference type="GO" id="GO:0000272">
    <property type="term" value="P:polysaccharide catabolic process"/>
    <property type="evidence" value="ECO:0007669"/>
    <property type="project" value="UniProtKB-KW"/>
</dbReference>
<organism evidence="5 6">
    <name type="scientific">Streptomyces cavourensis</name>
    <dbReference type="NCBI Taxonomy" id="67258"/>
    <lineage>
        <taxon>Bacteria</taxon>
        <taxon>Bacillati</taxon>
        <taxon>Actinomycetota</taxon>
        <taxon>Actinomycetes</taxon>
        <taxon>Kitasatosporales</taxon>
        <taxon>Streptomycetaceae</taxon>
        <taxon>Streptomyces</taxon>
    </lineage>
</organism>
<feature type="signal peptide" evidence="3">
    <location>
        <begin position="1"/>
        <end position="28"/>
    </location>
</feature>
<name>A0AAD0Q0U1_9ACTN</name>
<dbReference type="RefSeq" id="WP_114929051.1">
    <property type="nucleotide sequence ID" value="NZ_CP030930.1"/>
</dbReference>
<proteinExistence type="predicted"/>
<dbReference type="SMART" id="SM00231">
    <property type="entry name" value="FA58C"/>
    <property type="match status" value="2"/>
</dbReference>
<evidence type="ECO:0000313" key="5">
    <source>
        <dbReference type="EMBL" id="AXI70135.1"/>
    </source>
</evidence>
<dbReference type="Proteomes" id="UP000253779">
    <property type="component" value="Chromosome"/>
</dbReference>
<dbReference type="InterPro" id="IPR000421">
    <property type="entry name" value="FA58C"/>
</dbReference>
<dbReference type="CDD" id="cd14490">
    <property type="entry name" value="CBM6-CBM35-CBM36_like_1"/>
    <property type="match status" value="1"/>
</dbReference>
<feature type="domain" description="F5/8 type C" evidence="4">
    <location>
        <begin position="171"/>
        <end position="310"/>
    </location>
</feature>
<sequence length="1258" mass="132275">MRAQRWRRRAISALVTTSLLLIGGPQLAASAADGPNLAAGRATAASSAHAEYPATGITDGNASTYWESAGGSLPQWVQTDLGTPARVDEVTLKLPPTWESRTQTLSLQGSADGTSFATLRSSAAYSFTPGAANTVKVTFPATLTRFVRVHITANTGWQAAQLSELEVRAAAASSGNLAAGKTLKASSSTGSYTAANANDGNRASYWASRENAFPQWIEADLGSSVRVDRAVLRLPDGWAARSQTLKLQASANGTEFTDLTASRDYRFDAAGGQSATISFDATTTRYVRVHFTANTGSPSAQLAELEVYGPATGDTRAPTAPAGLAFTEPAAGQIRLTWQASTDNVGVTGYDVYANNTLLTSVAGDATTYTDTRPAGQTVTYHVRAKDAAGNVSANSNTVTRNGSTGDTQAPTAPTALAFTEPAAGQIRLTWQASSDNVGVTGYEVYANNVLRTTVAGNVLTYTDTQPASATVGYTVRAKDAAGNVSTDSNTVTRNGSTGSASNLAVDKPITASSVVHTYVAANANDNNTATYWEGAGGSYPNTLTVQLGSNAETQSVVVKLNPDSSWGPRTQRIEVLGREQSASSFNSLVAARDYAFSPASGNTVTFSVAIRNQGTIASASGSHGITLTLLNSQGATVKTFTGAHNGTIAAGATTAPVTLGTWTAANGSYTLRTVLAADANELPVKRENNTSTDSLFVGRGANMPYDMYEAEDGTTGGGAQVVGPNRTVGDIAGEASGRKAVTLNNTGNYVEFTTRKPTNTLVTRFSIPDAPGGGGIDSTLNVYVDGTFLKAIDLTSKYAWLYGNEAAPGNSPSAGAPRHIYDEANVMLGRTVPAGARIRLQKDAANSTTYAIDFISLEQVAPVANPNPATYTVPAGFTHQDVQNALDRVRMDTTGNLVGVYLPPGEYSTASKFQVYGKAVKVVGAGPWYTRFNAPTTQDNTDIGFRADATAKGSSFANFAYFGNYTSRIDGPGKVFDFANVSDIVIDNIWNEHMVCLYWGANTDSITIKNSRIRNMFADGINMTNGSTDNLVTNNEARATGDDSFALFSAIDAGGADMKNNVYENLTSILTWRAAGVAVYGGYDNTFRNIHIADTLVYSGITVSSLDFGYPMNGFGTQPTRIENVSIVRSGGHFWGSQTFPGIWLFSASKVFQGIRISHVDIVDPTYSGIMFQTNYVGGQPQFPIKDTVLTDISISGARKSGDAFDAKSGFGLWANEMPEAGQGPAVGEVTFNGLRLSGNAQDIRNTTSTFKININP</sequence>
<dbReference type="InterPro" id="IPR036116">
    <property type="entry name" value="FN3_sf"/>
</dbReference>
<dbReference type="Gene3D" id="2.160.20.10">
    <property type="entry name" value="Single-stranded right-handed beta-helix, Pectin lyase-like"/>
    <property type="match status" value="1"/>
</dbReference>
<dbReference type="Pfam" id="PF22815">
    <property type="entry name" value="CatAgl_D1"/>
    <property type="match status" value="1"/>
</dbReference>
<evidence type="ECO:0000256" key="3">
    <source>
        <dbReference type="SAM" id="SignalP"/>
    </source>
</evidence>
<keyword evidence="3" id="KW-0732">Signal</keyword>
<evidence type="ECO:0000256" key="1">
    <source>
        <dbReference type="ARBA" id="ARBA00023295"/>
    </source>
</evidence>
<dbReference type="Gene3D" id="2.60.120.260">
    <property type="entry name" value="Galactose-binding domain-like"/>
    <property type="match status" value="3"/>
</dbReference>
<dbReference type="SMART" id="SM00060">
    <property type="entry name" value="FN3"/>
    <property type="match status" value="2"/>
</dbReference>